<evidence type="ECO:0000313" key="3">
    <source>
        <dbReference type="Proteomes" id="UP000030104"/>
    </source>
</evidence>
<feature type="region of interest" description="Disordered" evidence="1">
    <location>
        <begin position="1"/>
        <end position="54"/>
    </location>
</feature>
<dbReference type="AlphaFoldDB" id="A0A0A2KS58"/>
<dbReference type="OrthoDB" id="20872at2759"/>
<dbReference type="STRING" id="40296.A0A0A2KS58"/>
<accession>A0A0A2KS58</accession>
<dbReference type="PhylomeDB" id="A0A0A2KS58"/>
<dbReference type="PANTHER" id="PTHR42345">
    <property type="entry name" value="TPR_REGION DOMAIN-CONTAINING PROTEIN"/>
    <property type="match status" value="1"/>
</dbReference>
<feature type="region of interest" description="Disordered" evidence="1">
    <location>
        <begin position="67"/>
        <end position="88"/>
    </location>
</feature>
<dbReference type="EMBL" id="JQGA01001121">
    <property type="protein sequence ID" value="KGO69726.1"/>
    <property type="molecule type" value="Genomic_DNA"/>
</dbReference>
<evidence type="ECO:0000313" key="2">
    <source>
        <dbReference type="EMBL" id="KGO69726.1"/>
    </source>
</evidence>
<gene>
    <name evidence="2" type="ORF">PITC_054270</name>
</gene>
<comment type="caution">
    <text evidence="2">The sequence shown here is derived from an EMBL/GenBank/DDBJ whole genome shotgun (WGS) entry which is preliminary data.</text>
</comment>
<feature type="region of interest" description="Disordered" evidence="1">
    <location>
        <begin position="834"/>
        <end position="860"/>
    </location>
</feature>
<name>A0A0A2KS58_PENIT</name>
<protein>
    <submittedName>
        <fullName evidence="2">Uncharacterized protein</fullName>
    </submittedName>
</protein>
<proteinExistence type="predicted"/>
<dbReference type="Proteomes" id="UP000030104">
    <property type="component" value="Unassembled WGS sequence"/>
</dbReference>
<organism evidence="2 3">
    <name type="scientific">Penicillium italicum</name>
    <name type="common">Blue mold</name>
    <dbReference type="NCBI Taxonomy" id="40296"/>
    <lineage>
        <taxon>Eukaryota</taxon>
        <taxon>Fungi</taxon>
        <taxon>Dikarya</taxon>
        <taxon>Ascomycota</taxon>
        <taxon>Pezizomycotina</taxon>
        <taxon>Eurotiomycetes</taxon>
        <taxon>Eurotiomycetidae</taxon>
        <taxon>Eurotiales</taxon>
        <taxon>Aspergillaceae</taxon>
        <taxon>Penicillium</taxon>
    </lineage>
</organism>
<sequence length="962" mass="106956">MAKKEKEQPRLTEANALPKLRRVNSGQRDDGKGPPGSPRRDSPAAGAHCEPSQAGNIYDFLESRLETASKSKDNSSSTNPCQPEESKLTTKDIKAMLSGAPHFLLEKGKHGRWYPEVIFPWDEQNSAIQHMWDRKPLPHASFTLSTLHAHLPLPDDWAVKGGVPTQVRDWRRTGAVNRATFDVGIFEVPNMLSNNGKEPGTVGFRHFLELPVADAVRYTGPEPPRKASYLQQIPTMAATEAYKLMEGYNKPYSECQSGAVYDRHKLICEGPEAWKRIGVRDINMRSLVERLEHLRKFRYEMITEGSTKTILDIESPRELYDILHTQFLHPRPPPTDIIQGHPQSVKSQIKTLAIVLATPGAWINFSLPEWRFRAGQVLWEASLHGDGDCLDPGSSNEKAPQDVLNKSGMERKWLLIQMLLSAELLFRLDAFVRVGMLHDPHGGHITIHELVQFEKLREGKLNWDLIVVRRFLNSLHFTCPSPQSGPSPGAPVAKPPGKSRRFSLLESITRHSSLPVADLQSAWDCELSSSHVRQQLEGLYVFAENIGWPKLAALRATMKLKLGDHNNPVLPALVVDDGWAREKMYQEMLLAKKDMYARDPCRRCVKLCSSGDPQSKNLGWITRSLLSGFVIPGEAISHLLMATLLENDADALAQLGSIANLYGGFVYGERSWWSKACVVGRVLSSSKGAKTCMGWISSDIMPRDEITREVFKCGWLELPVEEVPQISSRPRIKQGAKFVFESTPLGMGDITAKAFTLPTDNPETSATHIVTIEGLTLSVKDYKPPNSNGITPAEASMSFAIKDADSTAVSTTVCFPLKYNVRFISAHECHPPLGVASQKSSDREKDETQQPMRPVPKYTRLPGHPLHSSYRYRFVSLDSLSSTLAPKSTLSQVPEAAQAPEILVIDARGSRDRETFARAWCAAVGCHAIISRSGETRVTCCVACSVRQARAIDVMVVVRVSE</sequence>
<evidence type="ECO:0000256" key="1">
    <source>
        <dbReference type="SAM" id="MobiDB-lite"/>
    </source>
</evidence>
<keyword evidence="3" id="KW-1185">Reference proteome</keyword>
<dbReference type="OMA" id="VFEVPNM"/>
<feature type="compositionally biased region" description="Basic and acidic residues" evidence="1">
    <location>
        <begin position="1"/>
        <end position="10"/>
    </location>
</feature>
<reference evidence="2 3" key="1">
    <citation type="journal article" date="2015" name="Mol. Plant Microbe Interact.">
        <title>Genome, transcriptome, and functional analyses of Penicillium expansum provide new insights into secondary metabolism and pathogenicity.</title>
        <authorList>
            <person name="Ballester A.R."/>
            <person name="Marcet-Houben M."/>
            <person name="Levin E."/>
            <person name="Sela N."/>
            <person name="Selma-Lazaro C."/>
            <person name="Carmona L."/>
            <person name="Wisniewski M."/>
            <person name="Droby S."/>
            <person name="Gonzalez-Candelas L."/>
            <person name="Gabaldon T."/>
        </authorList>
    </citation>
    <scope>NUCLEOTIDE SEQUENCE [LARGE SCALE GENOMIC DNA]</scope>
    <source>
        <strain evidence="2 3">PHI-1</strain>
    </source>
</reference>
<dbReference type="HOGENOM" id="CLU_003431_0_0_1"/>
<feature type="compositionally biased region" description="Basic and acidic residues" evidence="1">
    <location>
        <begin position="27"/>
        <end position="42"/>
    </location>
</feature>
<dbReference type="PANTHER" id="PTHR42345:SF2">
    <property type="entry name" value="HELICASE-LIKE PROTEIN"/>
    <property type="match status" value="1"/>
</dbReference>